<comment type="caution">
    <text evidence="2">The sequence shown here is derived from an EMBL/GenBank/DDBJ whole genome shotgun (WGS) entry which is preliminary data.</text>
</comment>
<proteinExistence type="predicted"/>
<sequence>MAEVRRARQLGSGNMEGGLLVEVSVEDGVSSSNKFNCTVAAAGRWGFGVTAEAIKQEVVKRLPSSVALSSPVDPEELSIFSEIWGPLRFLLSIQVEIHFILKLNETVSQQVFRCPLSAGPGPQCGRLHPVAGGALPLLLPPEVAETGLCGDTVLLPLAALGPCVEQDGGPSAFPARLGGLLAWEEFGLSGVRLEERPCTEGAVHAEVVYTLDSEQSPTTEQTLILFLFIQHSDPFHSQLSDYIASEEALEQHLDQILLHNEDRMRSALHSVLKSALATSSSLEFRTACLHQMKVRDTHELAIRLRQSLQKVTEGRFLQSRRCDNSKQCLSACPGEEDVSGHREAETRVTDEQNWECAELSRPNEEVVPQGPPGPAGLVSRAGKRQCAGEPDSNPPPLKLHVRGPGRALQPPERLHRPPGHTAPHHRTGDPEEDMLWLQEISNMSDWE</sequence>
<evidence type="ECO:0000313" key="3">
    <source>
        <dbReference type="Proteomes" id="UP001152803"/>
    </source>
</evidence>
<keyword evidence="3" id="KW-1185">Reference proteome</keyword>
<evidence type="ECO:0000313" key="2">
    <source>
        <dbReference type="EMBL" id="KAJ8282850.1"/>
    </source>
</evidence>
<dbReference type="EMBL" id="JAFJMO010000003">
    <property type="protein sequence ID" value="KAJ8282850.1"/>
    <property type="molecule type" value="Genomic_DNA"/>
</dbReference>
<dbReference type="AlphaFoldDB" id="A0A9Q1DVX6"/>
<evidence type="ECO:0000256" key="1">
    <source>
        <dbReference type="SAM" id="MobiDB-lite"/>
    </source>
</evidence>
<dbReference type="Pfam" id="PF15091">
    <property type="entry name" value="DUF4554"/>
    <property type="match status" value="1"/>
</dbReference>
<accession>A0A9Q1DVX6</accession>
<reference evidence="2" key="1">
    <citation type="journal article" date="2023" name="Science">
        <title>Genome structures resolve the early diversification of teleost fishes.</title>
        <authorList>
            <person name="Parey E."/>
            <person name="Louis A."/>
            <person name="Montfort J."/>
            <person name="Bouchez O."/>
            <person name="Roques C."/>
            <person name="Iampietro C."/>
            <person name="Lluch J."/>
            <person name="Castinel A."/>
            <person name="Donnadieu C."/>
            <person name="Desvignes T."/>
            <person name="Floi Bucao C."/>
            <person name="Jouanno E."/>
            <person name="Wen M."/>
            <person name="Mejri S."/>
            <person name="Dirks R."/>
            <person name="Jansen H."/>
            <person name="Henkel C."/>
            <person name="Chen W.J."/>
            <person name="Zahm M."/>
            <person name="Cabau C."/>
            <person name="Klopp C."/>
            <person name="Thompson A.W."/>
            <person name="Robinson-Rechavi M."/>
            <person name="Braasch I."/>
            <person name="Lecointre G."/>
            <person name="Bobe J."/>
            <person name="Postlethwait J.H."/>
            <person name="Berthelot C."/>
            <person name="Roest Crollius H."/>
            <person name="Guiguen Y."/>
        </authorList>
    </citation>
    <scope>NUCLEOTIDE SEQUENCE</scope>
    <source>
        <strain evidence="2">Concon-B</strain>
    </source>
</reference>
<dbReference type="PANTHER" id="PTHR14652">
    <property type="entry name" value="TYPE 2 DNA TOPOISOMERASE 6 SUBUNIT B-LIKE"/>
    <property type="match status" value="1"/>
</dbReference>
<dbReference type="InterPro" id="IPR028040">
    <property type="entry name" value="TopoVIB-like"/>
</dbReference>
<name>A0A9Q1DVX6_CONCO</name>
<organism evidence="2 3">
    <name type="scientific">Conger conger</name>
    <name type="common">Conger eel</name>
    <name type="synonym">Muraena conger</name>
    <dbReference type="NCBI Taxonomy" id="82655"/>
    <lineage>
        <taxon>Eukaryota</taxon>
        <taxon>Metazoa</taxon>
        <taxon>Chordata</taxon>
        <taxon>Craniata</taxon>
        <taxon>Vertebrata</taxon>
        <taxon>Euteleostomi</taxon>
        <taxon>Actinopterygii</taxon>
        <taxon>Neopterygii</taxon>
        <taxon>Teleostei</taxon>
        <taxon>Anguilliformes</taxon>
        <taxon>Congridae</taxon>
        <taxon>Conger</taxon>
    </lineage>
</organism>
<feature type="compositionally biased region" description="Basic and acidic residues" evidence="1">
    <location>
        <begin position="338"/>
        <end position="350"/>
    </location>
</feature>
<dbReference type="Proteomes" id="UP001152803">
    <property type="component" value="Unassembled WGS sequence"/>
</dbReference>
<dbReference type="OrthoDB" id="8810337at2759"/>
<dbReference type="PANTHER" id="PTHR14652:SF2">
    <property type="entry name" value="TYPE 2 DNA TOPOISOMERASE 6 SUBUNIT B-LIKE"/>
    <property type="match status" value="1"/>
</dbReference>
<gene>
    <name evidence="2" type="ORF">COCON_G00053690</name>
</gene>
<dbReference type="GO" id="GO:0042138">
    <property type="term" value="P:meiotic DNA double-strand break formation"/>
    <property type="evidence" value="ECO:0007669"/>
    <property type="project" value="InterPro"/>
</dbReference>
<feature type="compositionally biased region" description="Basic residues" evidence="1">
    <location>
        <begin position="416"/>
        <end position="425"/>
    </location>
</feature>
<feature type="region of interest" description="Disordered" evidence="1">
    <location>
        <begin position="331"/>
        <end position="447"/>
    </location>
</feature>
<protein>
    <submittedName>
        <fullName evidence="2">Uncharacterized protein</fullName>
    </submittedName>
</protein>